<reference evidence="1 2" key="1">
    <citation type="journal article" date="2019" name="Sci. Rep.">
        <title>Orb-weaving spider Araneus ventricosus genome elucidates the spidroin gene catalogue.</title>
        <authorList>
            <person name="Kono N."/>
            <person name="Nakamura H."/>
            <person name="Ohtoshi R."/>
            <person name="Moran D.A.P."/>
            <person name="Shinohara A."/>
            <person name="Yoshida Y."/>
            <person name="Fujiwara M."/>
            <person name="Mori M."/>
            <person name="Tomita M."/>
            <person name="Arakawa K."/>
        </authorList>
    </citation>
    <scope>NUCLEOTIDE SEQUENCE [LARGE SCALE GENOMIC DNA]</scope>
</reference>
<dbReference type="EMBL" id="BGPR01079473">
    <property type="protein sequence ID" value="GBL74653.1"/>
    <property type="molecule type" value="Genomic_DNA"/>
</dbReference>
<proteinExistence type="predicted"/>
<gene>
    <name evidence="1" type="ORF">AVEN_235216_1</name>
</gene>
<organism evidence="1 2">
    <name type="scientific">Araneus ventricosus</name>
    <name type="common">Orbweaver spider</name>
    <name type="synonym">Epeira ventricosa</name>
    <dbReference type="NCBI Taxonomy" id="182803"/>
    <lineage>
        <taxon>Eukaryota</taxon>
        <taxon>Metazoa</taxon>
        <taxon>Ecdysozoa</taxon>
        <taxon>Arthropoda</taxon>
        <taxon>Chelicerata</taxon>
        <taxon>Arachnida</taxon>
        <taxon>Araneae</taxon>
        <taxon>Araneomorphae</taxon>
        <taxon>Entelegynae</taxon>
        <taxon>Araneoidea</taxon>
        <taxon>Araneidae</taxon>
        <taxon>Araneus</taxon>
    </lineage>
</organism>
<comment type="caution">
    <text evidence="1">The sequence shown here is derived from an EMBL/GenBank/DDBJ whole genome shotgun (WGS) entry which is preliminary data.</text>
</comment>
<sequence>MSQISISSCSQHFLGHISGSRVEEEHENQSQSNEDGDFDDLELVILPYGVAQRFQGVQDVDEGCFRTPVGTEIHRSLVHERIQSNSFHASTPYRTKLEVISTNNKGECVCVGAAQGRSMDLELRNLTQTYSEGWECELRRYIFWNFILMN</sequence>
<accession>A0A4Y2A4K8</accession>
<name>A0A4Y2A4K8_ARAVE</name>
<evidence type="ECO:0000313" key="2">
    <source>
        <dbReference type="Proteomes" id="UP000499080"/>
    </source>
</evidence>
<dbReference type="AlphaFoldDB" id="A0A4Y2A4K8"/>
<evidence type="ECO:0000313" key="1">
    <source>
        <dbReference type="EMBL" id="GBL74653.1"/>
    </source>
</evidence>
<dbReference type="Proteomes" id="UP000499080">
    <property type="component" value="Unassembled WGS sequence"/>
</dbReference>
<protein>
    <submittedName>
        <fullName evidence="1">Uncharacterized protein</fullName>
    </submittedName>
</protein>
<keyword evidence="2" id="KW-1185">Reference proteome</keyword>